<dbReference type="GO" id="GO:0005524">
    <property type="term" value="F:ATP binding"/>
    <property type="evidence" value="ECO:0007669"/>
    <property type="project" value="UniProtKB-KW"/>
</dbReference>
<dbReference type="PANTHER" id="PTHR24223">
    <property type="entry name" value="ATP-BINDING CASSETTE SUB-FAMILY C"/>
    <property type="match status" value="1"/>
</dbReference>
<dbReference type="CDD" id="cd18604">
    <property type="entry name" value="ABC_6TM_VMR1_D2_like"/>
    <property type="match status" value="1"/>
</dbReference>
<feature type="domain" description="ABC transmembrane type-1" evidence="11">
    <location>
        <begin position="964"/>
        <end position="1258"/>
    </location>
</feature>
<proteinExistence type="predicted"/>
<dbReference type="Pfam" id="PF00005">
    <property type="entry name" value="ABC_tran"/>
    <property type="match status" value="2"/>
</dbReference>
<feature type="transmembrane region" description="Helical" evidence="9">
    <location>
        <begin position="220"/>
        <end position="241"/>
    </location>
</feature>
<feature type="transmembrane region" description="Helical" evidence="9">
    <location>
        <begin position="134"/>
        <end position="156"/>
    </location>
</feature>
<evidence type="ECO:0000259" key="10">
    <source>
        <dbReference type="PROSITE" id="PS50893"/>
    </source>
</evidence>
<dbReference type="InterPro" id="IPR003439">
    <property type="entry name" value="ABC_transporter-like_ATP-bd"/>
</dbReference>
<dbReference type="SUPFAM" id="SSF90123">
    <property type="entry name" value="ABC transporter transmembrane region"/>
    <property type="match status" value="2"/>
</dbReference>
<dbReference type="CDD" id="cd18596">
    <property type="entry name" value="ABC_6TM_VMR1_D1_like"/>
    <property type="match status" value="1"/>
</dbReference>
<dbReference type="GO" id="GO:0016887">
    <property type="term" value="F:ATP hydrolysis activity"/>
    <property type="evidence" value="ECO:0007669"/>
    <property type="project" value="InterPro"/>
</dbReference>
<dbReference type="GO" id="GO:0016020">
    <property type="term" value="C:membrane"/>
    <property type="evidence" value="ECO:0007669"/>
    <property type="project" value="UniProtKB-SubCell"/>
</dbReference>
<protein>
    <recommendedName>
        <fullName evidence="14">ABC transporter</fullName>
    </recommendedName>
</protein>
<feature type="transmembrane region" description="Helical" evidence="9">
    <location>
        <begin position="1212"/>
        <end position="1239"/>
    </location>
</feature>
<feature type="transmembrane region" description="Helical" evidence="9">
    <location>
        <begin position="638"/>
        <end position="657"/>
    </location>
</feature>
<organism evidence="12 13">
    <name type="scientific">Cadophora malorum</name>
    <dbReference type="NCBI Taxonomy" id="108018"/>
    <lineage>
        <taxon>Eukaryota</taxon>
        <taxon>Fungi</taxon>
        <taxon>Dikarya</taxon>
        <taxon>Ascomycota</taxon>
        <taxon>Pezizomycotina</taxon>
        <taxon>Leotiomycetes</taxon>
        <taxon>Helotiales</taxon>
        <taxon>Ploettnerulaceae</taxon>
        <taxon>Cadophora</taxon>
    </lineage>
</organism>
<dbReference type="CDD" id="cd03250">
    <property type="entry name" value="ABCC_MRP_domain1"/>
    <property type="match status" value="1"/>
</dbReference>
<dbReference type="Pfam" id="PF00664">
    <property type="entry name" value="ABC_membrane"/>
    <property type="match status" value="2"/>
</dbReference>
<feature type="domain" description="ABC transporter" evidence="10">
    <location>
        <begin position="1289"/>
        <end position="1509"/>
    </location>
</feature>
<evidence type="ECO:0008006" key="14">
    <source>
        <dbReference type="Google" id="ProtNLM"/>
    </source>
</evidence>
<comment type="caution">
    <text evidence="12">The sequence shown here is derived from an EMBL/GenBank/DDBJ whole genome shotgun (WGS) entry which is preliminary data.</text>
</comment>
<dbReference type="PROSITE" id="PS50929">
    <property type="entry name" value="ABC_TM1F"/>
    <property type="match status" value="2"/>
</dbReference>
<evidence type="ECO:0000313" key="13">
    <source>
        <dbReference type="Proteomes" id="UP000664132"/>
    </source>
</evidence>
<dbReference type="InterPro" id="IPR011527">
    <property type="entry name" value="ABC1_TM_dom"/>
</dbReference>
<feature type="transmembrane region" description="Helical" evidence="9">
    <location>
        <begin position="190"/>
        <end position="208"/>
    </location>
</feature>
<feature type="transmembrane region" description="Helical" evidence="9">
    <location>
        <begin position="332"/>
        <end position="353"/>
    </location>
</feature>
<feature type="transmembrane region" description="Helical" evidence="9">
    <location>
        <begin position="1091"/>
        <end position="1108"/>
    </location>
</feature>
<comment type="subcellular location">
    <subcellularLocation>
        <location evidence="1">Membrane</location>
        <topology evidence="1">Multi-pass membrane protein</topology>
    </subcellularLocation>
</comment>
<dbReference type="InterPro" id="IPR050173">
    <property type="entry name" value="ABC_transporter_C-like"/>
</dbReference>
<evidence type="ECO:0000256" key="6">
    <source>
        <dbReference type="ARBA" id="ARBA00022840"/>
    </source>
</evidence>
<gene>
    <name evidence="12" type="ORF">IFR04_001945</name>
</gene>
<dbReference type="FunFam" id="1.20.1560.10:FF:000013">
    <property type="entry name" value="ABC transporter C family member 2"/>
    <property type="match status" value="1"/>
</dbReference>
<name>A0A8H8BV99_9HELO</name>
<keyword evidence="5" id="KW-0547">Nucleotide-binding</keyword>
<keyword evidence="3 9" id="KW-0812">Transmembrane</keyword>
<dbReference type="FunFam" id="3.40.50.300:FF:001751">
    <property type="entry name" value="ABC bile acid transporter"/>
    <property type="match status" value="1"/>
</dbReference>
<dbReference type="InterPro" id="IPR003593">
    <property type="entry name" value="AAA+_ATPase"/>
</dbReference>
<dbReference type="PANTHER" id="PTHR24223:SF415">
    <property type="entry name" value="FI20190P1"/>
    <property type="match status" value="1"/>
</dbReference>
<reference evidence="12" key="1">
    <citation type="submission" date="2021-02" db="EMBL/GenBank/DDBJ databases">
        <title>Genome sequence Cadophora malorum strain M34.</title>
        <authorList>
            <person name="Stefanovic E."/>
            <person name="Vu D."/>
            <person name="Scully C."/>
            <person name="Dijksterhuis J."/>
            <person name="Roader J."/>
            <person name="Houbraken J."/>
        </authorList>
    </citation>
    <scope>NUCLEOTIDE SEQUENCE</scope>
    <source>
        <strain evidence="12">M34</strain>
    </source>
</reference>
<evidence type="ECO:0000256" key="8">
    <source>
        <dbReference type="ARBA" id="ARBA00023136"/>
    </source>
</evidence>
<feature type="transmembrane region" description="Helical" evidence="9">
    <location>
        <begin position="962"/>
        <end position="983"/>
    </location>
</feature>
<dbReference type="SUPFAM" id="SSF52540">
    <property type="entry name" value="P-loop containing nucleoside triphosphate hydrolases"/>
    <property type="match status" value="2"/>
</dbReference>
<keyword evidence="2" id="KW-0813">Transport</keyword>
<dbReference type="Gene3D" id="1.20.1560.10">
    <property type="entry name" value="ABC transporter type 1, transmembrane domain"/>
    <property type="match status" value="2"/>
</dbReference>
<keyword evidence="4" id="KW-0677">Repeat</keyword>
<feature type="transmembrane region" description="Helical" evidence="9">
    <location>
        <begin position="1015"/>
        <end position="1042"/>
    </location>
</feature>
<dbReference type="PROSITE" id="PS00211">
    <property type="entry name" value="ABC_TRANSPORTER_1"/>
    <property type="match status" value="2"/>
</dbReference>
<feature type="transmembrane region" description="Helical" evidence="9">
    <location>
        <begin position="82"/>
        <end position="106"/>
    </location>
</feature>
<evidence type="ECO:0000256" key="2">
    <source>
        <dbReference type="ARBA" id="ARBA00022448"/>
    </source>
</evidence>
<feature type="transmembrane region" description="Helical" evidence="9">
    <location>
        <begin position="525"/>
        <end position="546"/>
    </location>
</feature>
<dbReference type="FunFam" id="3.40.50.300:FF:001577">
    <property type="entry name" value="ABC bile acid transporter"/>
    <property type="match status" value="1"/>
</dbReference>
<feature type="transmembrane region" description="Helical" evidence="9">
    <location>
        <begin position="373"/>
        <end position="394"/>
    </location>
</feature>
<dbReference type="PROSITE" id="PS50893">
    <property type="entry name" value="ABC_TRANSPORTER_2"/>
    <property type="match status" value="2"/>
</dbReference>
<dbReference type="GO" id="GO:0140359">
    <property type="term" value="F:ABC-type transporter activity"/>
    <property type="evidence" value="ECO:0007669"/>
    <property type="project" value="InterPro"/>
</dbReference>
<keyword evidence="7 9" id="KW-1133">Transmembrane helix</keyword>
<keyword evidence="8 9" id="KW-0472">Membrane</keyword>
<evidence type="ECO:0000256" key="7">
    <source>
        <dbReference type="ARBA" id="ARBA00022989"/>
    </source>
</evidence>
<dbReference type="EMBL" id="JAFJYH010000015">
    <property type="protein sequence ID" value="KAG4424974.1"/>
    <property type="molecule type" value="Genomic_DNA"/>
</dbReference>
<feature type="domain" description="ABC transporter" evidence="10">
    <location>
        <begin position="693"/>
        <end position="917"/>
    </location>
</feature>
<dbReference type="Gene3D" id="3.40.50.300">
    <property type="entry name" value="P-loop containing nucleotide triphosphate hydrolases"/>
    <property type="match status" value="2"/>
</dbReference>
<sequence>MTLRKEHSKVGHLRGNWGIFRKNHQPSRIKKSGRNVSLCSIRGSFSLQIITRVLSFLKQQISISNGLDDPTNAQFTPCALPYISAIPAVVAILILLSTILSFLPFYRLTPRWLQSFAQEPELHSQRVTFIRKRYLGWNTIFLFAFSVSGLAFQIWSVFWPRFSLLMVYPCTAWIVGTILIAVYRPAKTPKALLALFSCVAASQLIVLVDGSSHPWKKHDVPSILAIASAFGAIITILLMPLRHPLRGNGEISPAFAKPAFEMRSPEDNLTLWQFMSVSWMAPLIKMGNERQLNDEDVWSLGYEFKHRGLHDEFRELKGSVLRRLLEANGLDLFIISALSIIELVANFSAPVLLQKILQSMEDHRAPKQAALKYALLSLIVRLVSSQSGVFSLWYGRRAYERSRGELITMLYEKTLSRKVVSVSSKAVIEIDPESIPNGHTKYADRSQLEKIKDVIMKPIRWLRGGSKKAKKSKDLASMGKIMNLMRFDAYEVAQRFWEFSSLVSQPLGLVFAVILIWRILGWACLIGVTAVLVAQAINVLIAKAVLYYERERRIATDTKLHKISQLVDAIRHLRYYGWQDVWLARIMEARQHELKLRVITALWRVLISFTNEFASGLFPVLAFWAYTVLAGKSLRVDVAFPALQLFGMLVSSLRELPNLITVLLNARVSVGRLEEFMNEPDKEETTFTPSTKIEMKNASFAWPGAKDPVLRDINVSFSPGLTVICGEVGAGKTALLQALLGELDQLDGEYHRTNEMVGYCGQTPWLQSMSIRENILFSAHYEEARYKQVLEACALIPDMANFKHGDLSLIGENGIGLSGGQKARVSLARAVYSKANVLLLDDPLSALDHQTAEFIVRKCLAGSLLEGRTTILVTHRTELCLGMAAQAIQITNGRSVLLDPETIPFEELHRVRSSDSANEAHGDEEQNHAAIPDKFIEDEYRAHGGVQASVYWAYIKAGKLKWWFVLICLLVVGRIVEIGQTWFLKQWGEAYGDPIEQASGPFGDLPSPETNIRPWLVGFFLIAVAQSVAYAITNGFMIVIIYKAGKDLFERVMTKVTHATFRFYDVTPAGRLMNRLTSDINTVDGNISAQFQYVALLSISWVSSIVVIGSVTPLFLIFAIALTVAFIIIFRHFLPTSQSLRRLEMVSLTPLISNFGALTDGLTTIRAFAASSRFQDRVIHVTDDFQKMDHFYWSLQAWLMYRFDTLSAGSTFILTVLALYTGVSAGLTAFVLTAAATFVRSTHALCRQYGQLQMDFVSVERVVELLHLEQEPPGKVMPPASWPLYGSDIVFEDVTIQYAPHLDPALSNISLTIKGGSTTALIGRTGSGKSTLALSLLATTLPVTGRILIDGIDISTVDLQALRKRVTFLAQEPVLFPGSMRQNLDPLGEYSDVECSTVLSKIASRHEWTLDTHIDTGGKNLSQGQRQLVGLARALLRRSPIVVMDEATASIDKETAMRIQRILREEMRESTVVTIAHRVEAVSEAKHCVVLEKGRLLREGPTEGFVGEME</sequence>
<feature type="transmembrane region" description="Helical" evidence="9">
    <location>
        <begin position="1114"/>
        <end position="1134"/>
    </location>
</feature>
<feature type="transmembrane region" description="Helical" evidence="9">
    <location>
        <begin position="162"/>
        <end position="183"/>
    </location>
</feature>
<evidence type="ECO:0000259" key="11">
    <source>
        <dbReference type="PROSITE" id="PS50929"/>
    </source>
</evidence>
<evidence type="ECO:0000256" key="5">
    <source>
        <dbReference type="ARBA" id="ARBA00022741"/>
    </source>
</evidence>
<feature type="domain" description="ABC transmembrane type-1" evidence="11">
    <location>
        <begin position="333"/>
        <end position="665"/>
    </location>
</feature>
<dbReference type="GO" id="GO:0005737">
    <property type="term" value="C:cytoplasm"/>
    <property type="evidence" value="ECO:0007669"/>
    <property type="project" value="UniProtKB-ARBA"/>
</dbReference>
<feature type="transmembrane region" description="Helical" evidence="9">
    <location>
        <begin position="496"/>
        <end position="519"/>
    </location>
</feature>
<dbReference type="InterPro" id="IPR017871">
    <property type="entry name" value="ABC_transporter-like_CS"/>
</dbReference>
<evidence type="ECO:0000256" key="4">
    <source>
        <dbReference type="ARBA" id="ARBA00022737"/>
    </source>
</evidence>
<dbReference type="InterPro" id="IPR036640">
    <property type="entry name" value="ABC1_TM_sf"/>
</dbReference>
<dbReference type="OrthoDB" id="6500128at2759"/>
<evidence type="ECO:0000256" key="9">
    <source>
        <dbReference type="SAM" id="Phobius"/>
    </source>
</evidence>
<dbReference type="Proteomes" id="UP000664132">
    <property type="component" value="Unassembled WGS sequence"/>
</dbReference>
<keyword evidence="6" id="KW-0067">ATP-binding</keyword>
<evidence type="ECO:0000256" key="3">
    <source>
        <dbReference type="ARBA" id="ARBA00022692"/>
    </source>
</evidence>
<dbReference type="InterPro" id="IPR027417">
    <property type="entry name" value="P-loop_NTPase"/>
</dbReference>
<dbReference type="SMART" id="SM00382">
    <property type="entry name" value="AAA"/>
    <property type="match status" value="2"/>
</dbReference>
<keyword evidence="13" id="KW-1185">Reference proteome</keyword>
<evidence type="ECO:0000313" key="12">
    <source>
        <dbReference type="EMBL" id="KAG4424974.1"/>
    </source>
</evidence>
<feature type="transmembrane region" description="Helical" evidence="9">
    <location>
        <begin position="601"/>
        <end position="626"/>
    </location>
</feature>
<accession>A0A8H8BV99</accession>
<evidence type="ECO:0000256" key="1">
    <source>
        <dbReference type="ARBA" id="ARBA00004141"/>
    </source>
</evidence>